<evidence type="ECO:0000313" key="1">
    <source>
        <dbReference type="EMBL" id="KAI3710099.1"/>
    </source>
</evidence>
<proteinExistence type="predicted"/>
<protein>
    <submittedName>
        <fullName evidence="1">Uncharacterized protein</fullName>
    </submittedName>
</protein>
<reference evidence="1 2" key="2">
    <citation type="journal article" date="2022" name="Mol. Ecol. Resour.">
        <title>The genomes of chicory, endive, great burdock and yacon provide insights into Asteraceae paleo-polyploidization history and plant inulin production.</title>
        <authorList>
            <person name="Fan W."/>
            <person name="Wang S."/>
            <person name="Wang H."/>
            <person name="Wang A."/>
            <person name="Jiang F."/>
            <person name="Liu H."/>
            <person name="Zhao H."/>
            <person name="Xu D."/>
            <person name="Zhang Y."/>
        </authorList>
    </citation>
    <scope>NUCLEOTIDE SEQUENCE [LARGE SCALE GENOMIC DNA]</scope>
    <source>
        <strain evidence="2">cv. Punajuju</strain>
        <tissue evidence="1">Leaves</tissue>
    </source>
</reference>
<keyword evidence="2" id="KW-1185">Reference proteome</keyword>
<gene>
    <name evidence="1" type="ORF">L2E82_39873</name>
</gene>
<dbReference type="Proteomes" id="UP001055811">
    <property type="component" value="Linkage Group LG07"/>
</dbReference>
<sequence>MKSEEAMLKLQSITKLEPLSGVVGFEPVVTQRRRRSPVCVVEPLTGGWSLEVDRWLEPWRLTGGWRLNDDGGCGRRRFNEEEREERMWRKKGAAIHRETQVGLSSTFVSMHKRN</sequence>
<comment type="caution">
    <text evidence="1">The sequence shown here is derived from an EMBL/GenBank/DDBJ whole genome shotgun (WGS) entry which is preliminary data.</text>
</comment>
<reference evidence="2" key="1">
    <citation type="journal article" date="2022" name="Mol. Ecol. Resour.">
        <title>The genomes of chicory, endive, great burdock and yacon provide insights into Asteraceae palaeo-polyploidization history and plant inulin production.</title>
        <authorList>
            <person name="Fan W."/>
            <person name="Wang S."/>
            <person name="Wang H."/>
            <person name="Wang A."/>
            <person name="Jiang F."/>
            <person name="Liu H."/>
            <person name="Zhao H."/>
            <person name="Xu D."/>
            <person name="Zhang Y."/>
        </authorList>
    </citation>
    <scope>NUCLEOTIDE SEQUENCE [LARGE SCALE GENOMIC DNA]</scope>
    <source>
        <strain evidence="2">cv. Punajuju</strain>
    </source>
</reference>
<evidence type="ECO:0000313" key="2">
    <source>
        <dbReference type="Proteomes" id="UP001055811"/>
    </source>
</evidence>
<name>A0ACB9AIR0_CICIN</name>
<organism evidence="1 2">
    <name type="scientific">Cichorium intybus</name>
    <name type="common">Chicory</name>
    <dbReference type="NCBI Taxonomy" id="13427"/>
    <lineage>
        <taxon>Eukaryota</taxon>
        <taxon>Viridiplantae</taxon>
        <taxon>Streptophyta</taxon>
        <taxon>Embryophyta</taxon>
        <taxon>Tracheophyta</taxon>
        <taxon>Spermatophyta</taxon>
        <taxon>Magnoliopsida</taxon>
        <taxon>eudicotyledons</taxon>
        <taxon>Gunneridae</taxon>
        <taxon>Pentapetalae</taxon>
        <taxon>asterids</taxon>
        <taxon>campanulids</taxon>
        <taxon>Asterales</taxon>
        <taxon>Asteraceae</taxon>
        <taxon>Cichorioideae</taxon>
        <taxon>Cichorieae</taxon>
        <taxon>Cichoriinae</taxon>
        <taxon>Cichorium</taxon>
    </lineage>
</organism>
<dbReference type="EMBL" id="CM042015">
    <property type="protein sequence ID" value="KAI3710099.1"/>
    <property type="molecule type" value="Genomic_DNA"/>
</dbReference>
<accession>A0ACB9AIR0</accession>